<gene>
    <name evidence="1" type="ORF">HOLleu_18186</name>
</gene>
<keyword evidence="2" id="KW-1185">Reference proteome</keyword>
<sequence>MLYSETSYLHAAPNQLPMTNHFRDLNGPCCKKNYAVMIYKDGVPVDEMSFEQSVLPKLTLSESLREFTTGKISHENCVIQEYYPGFYFNGG</sequence>
<name>A0A9Q1C2G9_HOLLE</name>
<dbReference type="Proteomes" id="UP001152320">
    <property type="component" value="Chromosome 8"/>
</dbReference>
<dbReference type="OrthoDB" id="10264956at2759"/>
<protein>
    <submittedName>
        <fullName evidence="1">Uncharacterized protein</fullName>
    </submittedName>
</protein>
<evidence type="ECO:0000313" key="2">
    <source>
        <dbReference type="Proteomes" id="UP001152320"/>
    </source>
</evidence>
<dbReference type="EMBL" id="JAIZAY010000008">
    <property type="protein sequence ID" value="KAJ8037382.1"/>
    <property type="molecule type" value="Genomic_DNA"/>
</dbReference>
<proteinExistence type="predicted"/>
<accession>A0A9Q1C2G9</accession>
<organism evidence="1 2">
    <name type="scientific">Holothuria leucospilota</name>
    <name type="common">Black long sea cucumber</name>
    <name type="synonym">Mertensiothuria leucospilota</name>
    <dbReference type="NCBI Taxonomy" id="206669"/>
    <lineage>
        <taxon>Eukaryota</taxon>
        <taxon>Metazoa</taxon>
        <taxon>Echinodermata</taxon>
        <taxon>Eleutherozoa</taxon>
        <taxon>Echinozoa</taxon>
        <taxon>Holothuroidea</taxon>
        <taxon>Aspidochirotacea</taxon>
        <taxon>Aspidochirotida</taxon>
        <taxon>Holothuriidae</taxon>
        <taxon>Holothuria</taxon>
    </lineage>
</organism>
<dbReference type="AlphaFoldDB" id="A0A9Q1C2G9"/>
<evidence type="ECO:0000313" key="1">
    <source>
        <dbReference type="EMBL" id="KAJ8037382.1"/>
    </source>
</evidence>
<reference evidence="1" key="1">
    <citation type="submission" date="2021-10" db="EMBL/GenBank/DDBJ databases">
        <title>Tropical sea cucumber genome reveals ecological adaptation and Cuvierian tubules defense mechanism.</title>
        <authorList>
            <person name="Chen T."/>
        </authorList>
    </citation>
    <scope>NUCLEOTIDE SEQUENCE</scope>
    <source>
        <strain evidence="1">Nanhai2018</strain>
        <tissue evidence="1">Muscle</tissue>
    </source>
</reference>
<comment type="caution">
    <text evidence="1">The sequence shown here is derived from an EMBL/GenBank/DDBJ whole genome shotgun (WGS) entry which is preliminary data.</text>
</comment>